<evidence type="ECO:0000256" key="3">
    <source>
        <dbReference type="ARBA" id="ARBA00005378"/>
    </source>
</evidence>
<evidence type="ECO:0000256" key="7">
    <source>
        <dbReference type="ARBA" id="ARBA00022741"/>
    </source>
</evidence>
<dbReference type="FunFam" id="3.40.50.300:FF:000237">
    <property type="entry name" value="replication factor C subunit 4"/>
    <property type="match status" value="1"/>
</dbReference>
<dbReference type="GO" id="GO:0016020">
    <property type="term" value="C:membrane"/>
    <property type="evidence" value="ECO:0007669"/>
    <property type="project" value="UniProtKB-SubCell"/>
</dbReference>
<dbReference type="GeneID" id="81436853"/>
<dbReference type="Gene3D" id="3.40.50.300">
    <property type="entry name" value="P-loop containing nucleotide triphosphate hydrolases"/>
    <property type="match status" value="1"/>
</dbReference>
<name>A0A9W9VFC5_9EURO</name>
<evidence type="ECO:0000256" key="4">
    <source>
        <dbReference type="ARBA" id="ARBA00022448"/>
    </source>
</evidence>
<evidence type="ECO:0000256" key="1">
    <source>
        <dbReference type="ARBA" id="ARBA00004123"/>
    </source>
</evidence>
<feature type="region of interest" description="Disordered" evidence="12">
    <location>
        <begin position="70"/>
        <end position="91"/>
    </location>
</feature>
<dbReference type="InterPro" id="IPR003593">
    <property type="entry name" value="AAA+_ATPase"/>
</dbReference>
<dbReference type="OrthoDB" id="4199794at2759"/>
<sequence>MSTAAALQARLKELSTTLGQIQPLVDRLRNFTASIGQGDEARVELGAEIHSQLKDAEGELELLRGDIDALDTGSEGRRKPSINGGEKEAEKERVVAMAGRLVDDLRRTRGDFRNAQLQAKRNAELAKRKERELLLSRSQDSSAKRNPSEKFTQDDLVLNASNDVTAALRRTHHLMQAELSRSQFAQETLEQSTAAISSLSESYSSLDTLLANSRSLANSLLRSQKSDTWYLETAFYILVGTISWLVFRRVLYGPMWWLVWLPFKFAMRFVFAVLGAVGISKGSNELASSSVASDITATIQQAATAVTGATVPSADAAWDNDKPDEAEQDRVIDKIGRMVEDGKWDGTNIDDISAEEMERQDEIPRNPKKRMYEEEQVSLTQVPTTQLHNSQSTNPPCRARIECEFAMASTFFNNKARAAAAAASSSSKTKATDSKEDTTRLQPWVEKYRPKTLDDVAAQDHTTKVLQRTLQASNLPHMLFYGPPGTGKTSTILALAKSLFGPALYRSRILELNASDERGIGIVREKVKNFARAQLSQSTGLDAAYRAQYPCPPFKIIILDEADSMTQDAQAALRRTMEQYSRITRFCLVCNYVTRIIEPLASRCSKFRFKSLDNAAAGDRVAEIARAENLKLDDGVVDTLIRCGEGDLRRAITYLQSAARLVGATRAGAKDADDDAEMTDAGSSGSDTITVRTVEEIAGVIPEGILDNLVQAMQPKASGSAYEAVSKVVTDLVADGWSATQLVTQKNKIVMVFSELDRRLVDGADEHLSVLDLALRIANILRG</sequence>
<dbReference type="GO" id="GO:0005524">
    <property type="term" value="F:ATP binding"/>
    <property type="evidence" value="ECO:0007669"/>
    <property type="project" value="UniProtKB-KW"/>
</dbReference>
<dbReference type="Pfam" id="PF03908">
    <property type="entry name" value="Sec20"/>
    <property type="match status" value="1"/>
</dbReference>
<dbReference type="SUPFAM" id="SSF52540">
    <property type="entry name" value="P-loop containing nucleoside triphosphate hydrolases"/>
    <property type="match status" value="1"/>
</dbReference>
<keyword evidence="8" id="KW-0067">ATP-binding</keyword>
<comment type="similarity">
    <text evidence="3">Belongs to the activator 1 small subunits family.</text>
</comment>
<feature type="transmembrane region" description="Helical" evidence="13">
    <location>
        <begin position="259"/>
        <end position="279"/>
    </location>
</feature>
<dbReference type="GO" id="GO:0006271">
    <property type="term" value="P:DNA strand elongation involved in DNA replication"/>
    <property type="evidence" value="ECO:0007669"/>
    <property type="project" value="UniProtKB-ARBA"/>
</dbReference>
<dbReference type="InterPro" id="IPR027417">
    <property type="entry name" value="P-loop_NTPase"/>
</dbReference>
<dbReference type="GO" id="GO:0005663">
    <property type="term" value="C:DNA replication factor C complex"/>
    <property type="evidence" value="ECO:0007669"/>
    <property type="project" value="TreeGrafter"/>
</dbReference>
<keyword evidence="7" id="KW-0547">Nucleotide-binding</keyword>
<feature type="region of interest" description="Disordered" evidence="12">
    <location>
        <begin position="130"/>
        <end position="154"/>
    </location>
</feature>
<keyword evidence="5 13" id="KW-0812">Transmembrane</keyword>
<dbReference type="SMART" id="SM00382">
    <property type="entry name" value="AAA"/>
    <property type="match status" value="1"/>
</dbReference>
<dbReference type="GO" id="GO:0003689">
    <property type="term" value="F:DNA clamp loader activity"/>
    <property type="evidence" value="ECO:0007669"/>
    <property type="project" value="TreeGrafter"/>
</dbReference>
<proteinExistence type="inferred from homology"/>
<evidence type="ECO:0000256" key="9">
    <source>
        <dbReference type="ARBA" id="ARBA00022989"/>
    </source>
</evidence>
<evidence type="ECO:0000256" key="8">
    <source>
        <dbReference type="ARBA" id="ARBA00022840"/>
    </source>
</evidence>
<dbReference type="PANTHER" id="PTHR11669:SF20">
    <property type="entry name" value="REPLICATION FACTOR C SUBUNIT 4"/>
    <property type="match status" value="1"/>
</dbReference>
<protein>
    <recommendedName>
        <fullName evidence="14">AAA+ ATPase domain-containing protein</fullName>
    </recommendedName>
</protein>
<evidence type="ECO:0000313" key="16">
    <source>
        <dbReference type="Proteomes" id="UP001147782"/>
    </source>
</evidence>
<dbReference type="Gene3D" id="1.20.272.10">
    <property type="match status" value="1"/>
</dbReference>
<comment type="subcellular location">
    <subcellularLocation>
        <location evidence="2">Membrane</location>
        <topology evidence="2">Single-pass type IV membrane protein</topology>
    </subcellularLocation>
    <subcellularLocation>
        <location evidence="1">Nucleus</location>
    </subcellularLocation>
</comment>
<organism evidence="15 16">
    <name type="scientific">Penicillium cataractarum</name>
    <dbReference type="NCBI Taxonomy" id="2100454"/>
    <lineage>
        <taxon>Eukaryota</taxon>
        <taxon>Fungi</taxon>
        <taxon>Dikarya</taxon>
        <taxon>Ascomycota</taxon>
        <taxon>Pezizomycotina</taxon>
        <taxon>Eurotiomycetes</taxon>
        <taxon>Eurotiomycetidae</taxon>
        <taxon>Eurotiales</taxon>
        <taxon>Aspergillaceae</taxon>
        <taxon>Penicillium</taxon>
    </lineage>
</organism>
<keyword evidence="9 13" id="KW-1133">Transmembrane helix</keyword>
<keyword evidence="4" id="KW-0813">Transport</keyword>
<dbReference type="Gene3D" id="1.10.8.60">
    <property type="match status" value="1"/>
</dbReference>
<dbReference type="AlphaFoldDB" id="A0A9W9VFC5"/>
<evidence type="ECO:0000256" key="12">
    <source>
        <dbReference type="SAM" id="MobiDB-lite"/>
    </source>
</evidence>
<dbReference type="GO" id="GO:0016887">
    <property type="term" value="F:ATP hydrolysis activity"/>
    <property type="evidence" value="ECO:0007669"/>
    <property type="project" value="InterPro"/>
</dbReference>
<evidence type="ECO:0000313" key="15">
    <source>
        <dbReference type="EMBL" id="KAJ5377336.1"/>
    </source>
</evidence>
<dbReference type="PANTHER" id="PTHR11669">
    <property type="entry name" value="REPLICATION FACTOR C / DNA POLYMERASE III GAMMA-TAU SUBUNIT"/>
    <property type="match status" value="1"/>
</dbReference>
<keyword evidence="16" id="KW-1185">Reference proteome</keyword>
<dbReference type="GO" id="GO:0003677">
    <property type="term" value="F:DNA binding"/>
    <property type="evidence" value="ECO:0007669"/>
    <property type="project" value="InterPro"/>
</dbReference>
<dbReference type="InterPro" id="IPR056173">
    <property type="entry name" value="Sec20_C"/>
</dbReference>
<dbReference type="SUPFAM" id="SSF48019">
    <property type="entry name" value="post-AAA+ oligomerization domain-like"/>
    <property type="match status" value="1"/>
</dbReference>
<evidence type="ECO:0000256" key="2">
    <source>
        <dbReference type="ARBA" id="ARBA00004211"/>
    </source>
</evidence>
<dbReference type="GO" id="GO:0005634">
    <property type="term" value="C:nucleus"/>
    <property type="evidence" value="ECO:0007669"/>
    <property type="project" value="UniProtKB-SubCell"/>
</dbReference>
<reference evidence="15" key="2">
    <citation type="journal article" date="2023" name="IMA Fungus">
        <title>Comparative genomic study of the Penicillium genus elucidates a diverse pangenome and 15 lateral gene transfer events.</title>
        <authorList>
            <person name="Petersen C."/>
            <person name="Sorensen T."/>
            <person name="Nielsen M.R."/>
            <person name="Sondergaard T.E."/>
            <person name="Sorensen J.L."/>
            <person name="Fitzpatrick D.A."/>
            <person name="Frisvad J.C."/>
            <person name="Nielsen K.L."/>
        </authorList>
    </citation>
    <scope>NUCLEOTIDE SEQUENCE</scope>
    <source>
        <strain evidence="15">IBT 29864</strain>
    </source>
</reference>
<comment type="caution">
    <text evidence="15">The sequence shown here is derived from an EMBL/GenBank/DDBJ whole genome shotgun (WGS) entry which is preliminary data.</text>
</comment>
<dbReference type="Pfam" id="PF00004">
    <property type="entry name" value="AAA"/>
    <property type="match status" value="1"/>
</dbReference>
<dbReference type="GO" id="GO:0006281">
    <property type="term" value="P:DNA repair"/>
    <property type="evidence" value="ECO:0007669"/>
    <property type="project" value="TreeGrafter"/>
</dbReference>
<evidence type="ECO:0000256" key="6">
    <source>
        <dbReference type="ARBA" id="ARBA00022705"/>
    </source>
</evidence>
<dbReference type="InterPro" id="IPR003959">
    <property type="entry name" value="ATPase_AAA_core"/>
</dbReference>
<dbReference type="RefSeq" id="XP_056556199.1">
    <property type="nucleotide sequence ID" value="XM_056697674.1"/>
</dbReference>
<feature type="transmembrane region" description="Helical" evidence="13">
    <location>
        <begin position="229"/>
        <end position="247"/>
    </location>
</feature>
<evidence type="ECO:0000256" key="11">
    <source>
        <dbReference type="ARBA" id="ARBA00023242"/>
    </source>
</evidence>
<keyword evidence="6" id="KW-0235">DNA replication</keyword>
<keyword evidence="11" id="KW-0539">Nucleus</keyword>
<dbReference type="CDD" id="cd18140">
    <property type="entry name" value="HLD_clamp_RFC"/>
    <property type="match status" value="1"/>
</dbReference>
<dbReference type="InterPro" id="IPR008921">
    <property type="entry name" value="DNA_pol3_clamp-load_cplx_C"/>
</dbReference>
<accession>A0A9W9VFC5</accession>
<evidence type="ECO:0000256" key="13">
    <source>
        <dbReference type="SAM" id="Phobius"/>
    </source>
</evidence>
<evidence type="ECO:0000256" key="10">
    <source>
        <dbReference type="ARBA" id="ARBA00023136"/>
    </source>
</evidence>
<dbReference type="GO" id="GO:0031391">
    <property type="term" value="C:Elg1 RFC-like complex"/>
    <property type="evidence" value="ECO:0007669"/>
    <property type="project" value="UniProtKB-ARBA"/>
</dbReference>
<feature type="compositionally biased region" description="Basic and acidic residues" evidence="12">
    <location>
        <begin position="142"/>
        <end position="153"/>
    </location>
</feature>
<reference evidence="15" key="1">
    <citation type="submission" date="2022-11" db="EMBL/GenBank/DDBJ databases">
        <authorList>
            <person name="Petersen C."/>
        </authorList>
    </citation>
    <scope>NUCLEOTIDE SEQUENCE</scope>
    <source>
        <strain evidence="15">IBT 29864</strain>
    </source>
</reference>
<dbReference type="EMBL" id="JAPZBS010000004">
    <property type="protein sequence ID" value="KAJ5377336.1"/>
    <property type="molecule type" value="Genomic_DNA"/>
</dbReference>
<dbReference type="CDD" id="cd00009">
    <property type="entry name" value="AAA"/>
    <property type="match status" value="1"/>
</dbReference>
<evidence type="ECO:0000256" key="5">
    <source>
        <dbReference type="ARBA" id="ARBA00022692"/>
    </source>
</evidence>
<keyword evidence="10 13" id="KW-0472">Membrane</keyword>
<feature type="domain" description="AAA+ ATPase" evidence="14">
    <location>
        <begin position="474"/>
        <end position="613"/>
    </location>
</feature>
<gene>
    <name evidence="15" type="ORF">N7496_004745</name>
</gene>
<evidence type="ECO:0000259" key="14">
    <source>
        <dbReference type="SMART" id="SM00382"/>
    </source>
</evidence>
<dbReference type="InterPro" id="IPR047854">
    <property type="entry name" value="RFC_lid"/>
</dbReference>
<dbReference type="InterPro" id="IPR050238">
    <property type="entry name" value="DNA_Rep/Repair_Clamp_Loader"/>
</dbReference>
<dbReference type="Proteomes" id="UP001147782">
    <property type="component" value="Unassembled WGS sequence"/>
</dbReference>